<accession>A0A1G6WWQ5</accession>
<name>A0A1G6WWQ5_9PSEU</name>
<proteinExistence type="predicted"/>
<dbReference type="STRING" id="530584.SAMN05421630_111154"/>
<dbReference type="Proteomes" id="UP000199494">
    <property type="component" value="Unassembled WGS sequence"/>
</dbReference>
<evidence type="ECO:0000313" key="1">
    <source>
        <dbReference type="EMBL" id="SDD70244.1"/>
    </source>
</evidence>
<organism evidence="1 2">
    <name type="scientific">Prauserella marina</name>
    <dbReference type="NCBI Taxonomy" id="530584"/>
    <lineage>
        <taxon>Bacteria</taxon>
        <taxon>Bacillati</taxon>
        <taxon>Actinomycetota</taxon>
        <taxon>Actinomycetes</taxon>
        <taxon>Pseudonocardiales</taxon>
        <taxon>Pseudonocardiaceae</taxon>
        <taxon>Prauserella</taxon>
    </lineage>
</organism>
<keyword evidence="2" id="KW-1185">Reference proteome</keyword>
<evidence type="ECO:0000313" key="2">
    <source>
        <dbReference type="Proteomes" id="UP000199494"/>
    </source>
</evidence>
<reference evidence="1 2" key="1">
    <citation type="submission" date="2016-10" db="EMBL/GenBank/DDBJ databases">
        <authorList>
            <person name="de Groot N.N."/>
        </authorList>
    </citation>
    <scope>NUCLEOTIDE SEQUENCE [LARGE SCALE GENOMIC DNA]</scope>
    <source>
        <strain evidence="1 2">CGMCC 4.5506</strain>
    </source>
</reference>
<protein>
    <submittedName>
        <fullName evidence="1">Uncharacterized protein</fullName>
    </submittedName>
</protein>
<sequence length="105" mass="11141">MLASNEGRGLELLDAADADPSLHGSNRSFVTIRWLTKTNDWAGWQSMCSMASTALILTPEDDAYGLVIATTTGAVAYPEVAGSLLAWARPDATPPRNPAEFGFNG</sequence>
<dbReference type="EMBL" id="FMZE01000011">
    <property type="protein sequence ID" value="SDD70244.1"/>
    <property type="molecule type" value="Genomic_DNA"/>
</dbReference>
<dbReference type="AlphaFoldDB" id="A0A1G6WWQ5"/>
<gene>
    <name evidence="1" type="ORF">SAMN05421630_111154</name>
</gene>